<feature type="compositionally biased region" description="Polar residues" evidence="10">
    <location>
        <begin position="1"/>
        <end position="10"/>
    </location>
</feature>
<dbReference type="GO" id="GO:0003676">
    <property type="term" value="F:nucleic acid binding"/>
    <property type="evidence" value="ECO:0007669"/>
    <property type="project" value="InterPro"/>
</dbReference>
<dbReference type="SUPFAM" id="SSF53098">
    <property type="entry name" value="Ribonuclease H-like"/>
    <property type="match status" value="1"/>
</dbReference>
<evidence type="ECO:0000259" key="11">
    <source>
        <dbReference type="SMART" id="SM00479"/>
    </source>
</evidence>
<evidence type="ECO:0000256" key="4">
    <source>
        <dbReference type="ARBA" id="ARBA00022552"/>
    </source>
</evidence>
<evidence type="ECO:0000256" key="9">
    <source>
        <dbReference type="ARBA" id="ARBA00025599"/>
    </source>
</evidence>
<evidence type="ECO:0000313" key="13">
    <source>
        <dbReference type="Proteomes" id="UP000284375"/>
    </source>
</evidence>
<keyword evidence="13" id="KW-1185">Reference proteome</keyword>
<comment type="caution">
    <text evidence="12">The sequence shown here is derived from an EMBL/GenBank/DDBJ whole genome shotgun (WGS) entry which is preliminary data.</text>
</comment>
<evidence type="ECO:0000256" key="6">
    <source>
        <dbReference type="ARBA" id="ARBA00022801"/>
    </source>
</evidence>
<evidence type="ECO:0000256" key="3">
    <source>
        <dbReference type="ARBA" id="ARBA00016937"/>
    </source>
</evidence>
<reference evidence="12 13" key="1">
    <citation type="submission" date="2015-09" db="EMBL/GenBank/DDBJ databases">
        <title>Host preference determinants of Valsa canker pathogens revealed by comparative genomics.</title>
        <authorList>
            <person name="Yin Z."/>
            <person name="Huang L."/>
        </authorList>
    </citation>
    <scope>NUCLEOTIDE SEQUENCE [LARGE SCALE GENOMIC DNA]</scope>
    <source>
        <strain evidence="12 13">YSFL</strain>
    </source>
</reference>
<dbReference type="InterPro" id="IPR013520">
    <property type="entry name" value="Ribonucl_H"/>
</dbReference>
<keyword evidence="4" id="KW-0698">rRNA processing</keyword>
<keyword evidence="5" id="KW-0540">Nuclease</keyword>
<dbReference type="InterPro" id="IPR047021">
    <property type="entry name" value="REXO1/3/4-like"/>
</dbReference>
<proteinExistence type="inferred from homology"/>
<protein>
    <recommendedName>
        <fullName evidence="3">RNA exonuclease 4</fullName>
    </recommendedName>
</protein>
<comment type="function">
    <text evidence="9">Exoribonuclease involved in ribosome biosynthesis. Involved in the processing of ITS1, the internal transcribed spacer localized between the 18S and 5.8S rRNAs.</text>
</comment>
<dbReference type="InterPro" id="IPR036397">
    <property type="entry name" value="RNaseH_sf"/>
</dbReference>
<dbReference type="AlphaFoldDB" id="A0A423WP86"/>
<dbReference type="PANTHER" id="PTHR12801">
    <property type="entry name" value="RNA EXONUCLEASE REXO1 / RECO3 FAMILY MEMBER-RELATED"/>
    <property type="match status" value="1"/>
</dbReference>
<dbReference type="GO" id="GO:0005634">
    <property type="term" value="C:nucleus"/>
    <property type="evidence" value="ECO:0007669"/>
    <property type="project" value="UniProtKB-SubCell"/>
</dbReference>
<gene>
    <name evidence="12" type="ORF">VSDG_00276</name>
</gene>
<dbReference type="SMART" id="SM00479">
    <property type="entry name" value="EXOIII"/>
    <property type="match status" value="1"/>
</dbReference>
<feature type="compositionally biased region" description="Basic residues" evidence="10">
    <location>
        <begin position="315"/>
        <end position="328"/>
    </location>
</feature>
<dbReference type="FunFam" id="3.30.420.10:FF:000007">
    <property type="entry name" value="Interferon-stimulated exonuclease gene 20"/>
    <property type="match status" value="1"/>
</dbReference>
<feature type="domain" description="Exonuclease" evidence="11">
    <location>
        <begin position="136"/>
        <end position="297"/>
    </location>
</feature>
<dbReference type="EMBL" id="LJZO01000001">
    <property type="protein sequence ID" value="ROW05181.1"/>
    <property type="molecule type" value="Genomic_DNA"/>
</dbReference>
<keyword evidence="6" id="KW-0378">Hydrolase</keyword>
<dbReference type="GO" id="GO:0008408">
    <property type="term" value="F:3'-5' exonuclease activity"/>
    <property type="evidence" value="ECO:0007669"/>
    <property type="project" value="InterPro"/>
</dbReference>
<feature type="region of interest" description="Disordered" evidence="10">
    <location>
        <begin position="304"/>
        <end position="328"/>
    </location>
</feature>
<dbReference type="InterPro" id="IPR037431">
    <property type="entry name" value="REX4_DEDDh_dom"/>
</dbReference>
<dbReference type="Gene3D" id="3.30.420.10">
    <property type="entry name" value="Ribonuclease H-like superfamily/Ribonuclease H"/>
    <property type="match status" value="1"/>
</dbReference>
<dbReference type="GO" id="GO:0006364">
    <property type="term" value="P:rRNA processing"/>
    <property type="evidence" value="ECO:0007669"/>
    <property type="project" value="UniProtKB-KW"/>
</dbReference>
<dbReference type="Proteomes" id="UP000284375">
    <property type="component" value="Unassembled WGS sequence"/>
</dbReference>
<evidence type="ECO:0000256" key="8">
    <source>
        <dbReference type="ARBA" id="ARBA00023242"/>
    </source>
</evidence>
<sequence>MAAGLSSNWKKLQATLKKDPPQVQGQKRKADDGEASRGPSAKKPKVSVQHRSAKPRSLAGNAPKESATPRPRMGATQSQVSKSGISPSLALWAADNDISPESVSEAYSLGAKDNSSLTASAVRPNEGLAKDVELGKYVAIDCEMVGVGEGGYEHALARASVVDFHGRQVYDSYVRPKERVVDWRTKISGIAPKHMATAREFEDVQAQVAQVLRGRILVGHDLRHDLDVLLLDHPRKDIRDTAKFSGFKKYAHGRKPALRNLAREILGVEIQSGQHSSLEDARVAMLLFRRHKSAFDMEHAGRYPEPVLNAEPKAKAKPKKTTKKKRRN</sequence>
<evidence type="ECO:0000256" key="10">
    <source>
        <dbReference type="SAM" id="MobiDB-lite"/>
    </source>
</evidence>
<name>A0A423WP86_CYTCH</name>
<dbReference type="GO" id="GO:0000027">
    <property type="term" value="P:ribosomal large subunit assembly"/>
    <property type="evidence" value="ECO:0007669"/>
    <property type="project" value="TreeGrafter"/>
</dbReference>
<evidence type="ECO:0000313" key="12">
    <source>
        <dbReference type="EMBL" id="ROW05181.1"/>
    </source>
</evidence>
<dbReference type="OrthoDB" id="8191639at2759"/>
<comment type="similarity">
    <text evidence="2">Belongs to the REXO4 family.</text>
</comment>
<evidence type="ECO:0000256" key="1">
    <source>
        <dbReference type="ARBA" id="ARBA00004123"/>
    </source>
</evidence>
<dbReference type="PANTHER" id="PTHR12801:SF45">
    <property type="entry name" value="RNA EXONUCLEASE 4"/>
    <property type="match status" value="1"/>
</dbReference>
<organism evidence="12 13">
    <name type="scientific">Cytospora chrysosperma</name>
    <name type="common">Cytospora canker fungus</name>
    <name type="synonym">Sphaeria chrysosperma</name>
    <dbReference type="NCBI Taxonomy" id="252740"/>
    <lineage>
        <taxon>Eukaryota</taxon>
        <taxon>Fungi</taxon>
        <taxon>Dikarya</taxon>
        <taxon>Ascomycota</taxon>
        <taxon>Pezizomycotina</taxon>
        <taxon>Sordariomycetes</taxon>
        <taxon>Sordariomycetidae</taxon>
        <taxon>Diaporthales</taxon>
        <taxon>Cytosporaceae</taxon>
        <taxon>Cytospora</taxon>
    </lineage>
</organism>
<evidence type="ECO:0000256" key="7">
    <source>
        <dbReference type="ARBA" id="ARBA00022839"/>
    </source>
</evidence>
<keyword evidence="8" id="KW-0539">Nucleus</keyword>
<accession>A0A423WP86</accession>
<dbReference type="CDD" id="cd06144">
    <property type="entry name" value="REX4_like"/>
    <property type="match status" value="1"/>
</dbReference>
<evidence type="ECO:0000256" key="5">
    <source>
        <dbReference type="ARBA" id="ARBA00022722"/>
    </source>
</evidence>
<dbReference type="Pfam" id="PF00929">
    <property type="entry name" value="RNase_T"/>
    <property type="match status" value="1"/>
</dbReference>
<dbReference type="InterPro" id="IPR012337">
    <property type="entry name" value="RNaseH-like_sf"/>
</dbReference>
<evidence type="ECO:0000256" key="2">
    <source>
        <dbReference type="ARBA" id="ARBA00010489"/>
    </source>
</evidence>
<comment type="subcellular location">
    <subcellularLocation>
        <location evidence="1">Nucleus</location>
    </subcellularLocation>
</comment>
<dbReference type="STRING" id="252740.A0A423WP86"/>
<feature type="region of interest" description="Disordered" evidence="10">
    <location>
        <begin position="1"/>
        <end position="82"/>
    </location>
</feature>
<keyword evidence="7" id="KW-0269">Exonuclease</keyword>